<protein>
    <submittedName>
        <fullName evidence="2">Uncharacterized protein</fullName>
    </submittedName>
</protein>
<evidence type="ECO:0000313" key="2">
    <source>
        <dbReference type="EMBL" id="KNZ56906.1"/>
    </source>
</evidence>
<dbReference type="AlphaFoldDB" id="A0A0L6V7Y8"/>
<dbReference type="Proteomes" id="UP000037035">
    <property type="component" value="Unassembled WGS sequence"/>
</dbReference>
<evidence type="ECO:0000256" key="1">
    <source>
        <dbReference type="SAM" id="Phobius"/>
    </source>
</evidence>
<comment type="caution">
    <text evidence="2">The sequence shown here is derived from an EMBL/GenBank/DDBJ whole genome shotgun (WGS) entry which is preliminary data.</text>
</comment>
<proteinExistence type="predicted"/>
<keyword evidence="1" id="KW-0812">Transmembrane</keyword>
<keyword evidence="1" id="KW-1133">Transmembrane helix</keyword>
<reference evidence="2 3" key="1">
    <citation type="submission" date="2015-08" db="EMBL/GenBank/DDBJ databases">
        <title>Next Generation Sequencing and Analysis of the Genome of Puccinia sorghi L Schw, the Causal Agent of Maize Common Rust.</title>
        <authorList>
            <person name="Rochi L."/>
            <person name="Burguener G."/>
            <person name="Darino M."/>
            <person name="Turjanski A."/>
            <person name="Kreff E."/>
            <person name="Dieguez M.J."/>
            <person name="Sacco F."/>
        </authorList>
    </citation>
    <scope>NUCLEOTIDE SEQUENCE [LARGE SCALE GENOMIC DNA]</scope>
    <source>
        <strain evidence="2 3">RO10H11247</strain>
    </source>
</reference>
<keyword evidence="1" id="KW-0472">Membrane</keyword>
<keyword evidence="3" id="KW-1185">Reference proteome</keyword>
<evidence type="ECO:0000313" key="3">
    <source>
        <dbReference type="Proteomes" id="UP000037035"/>
    </source>
</evidence>
<gene>
    <name evidence="2" type="ORF">VP01_228g9</name>
</gene>
<accession>A0A0L6V7Y8</accession>
<name>A0A0L6V7Y8_9BASI</name>
<feature type="transmembrane region" description="Helical" evidence="1">
    <location>
        <begin position="82"/>
        <end position="99"/>
    </location>
</feature>
<dbReference type="EMBL" id="LAVV01007158">
    <property type="protein sequence ID" value="KNZ56906.1"/>
    <property type="molecule type" value="Genomic_DNA"/>
</dbReference>
<sequence length="117" mass="13319">MQTSGVRMTALLEHAASQLQEYFDPTSLSINLILQPFPGVVGIVLGFSQKDNHQIFESAMLKQVNSLLSQLVSYVKLKENKWFSLFLIQLPLIIVKLWVGNNQIHVSLYRTSAIFFH</sequence>
<organism evidence="2 3">
    <name type="scientific">Puccinia sorghi</name>
    <dbReference type="NCBI Taxonomy" id="27349"/>
    <lineage>
        <taxon>Eukaryota</taxon>
        <taxon>Fungi</taxon>
        <taxon>Dikarya</taxon>
        <taxon>Basidiomycota</taxon>
        <taxon>Pucciniomycotina</taxon>
        <taxon>Pucciniomycetes</taxon>
        <taxon>Pucciniales</taxon>
        <taxon>Pucciniaceae</taxon>
        <taxon>Puccinia</taxon>
    </lineage>
</organism>
<dbReference type="VEuPathDB" id="FungiDB:VP01_228g9"/>